<proteinExistence type="predicted"/>
<reference evidence="2" key="1">
    <citation type="journal article" date="2021" name="Proc. Natl. Acad. Sci. U.S.A.">
        <title>A Catalog of Tens of Thousands of Viruses from Human Metagenomes Reveals Hidden Associations with Chronic Diseases.</title>
        <authorList>
            <person name="Tisza M.J."/>
            <person name="Buck C.B."/>
        </authorList>
    </citation>
    <scope>NUCLEOTIDE SEQUENCE</scope>
    <source>
        <strain evidence="2">CtBoB21</strain>
    </source>
</reference>
<evidence type="ECO:0000313" key="2">
    <source>
        <dbReference type="EMBL" id="DAE26697.1"/>
    </source>
</evidence>
<protein>
    <submittedName>
        <fullName evidence="2">Uncharacterized protein</fullName>
    </submittedName>
</protein>
<dbReference type="EMBL" id="BK015822">
    <property type="protein sequence ID" value="DAE26697.1"/>
    <property type="molecule type" value="Genomic_DNA"/>
</dbReference>
<feature type="region of interest" description="Disordered" evidence="1">
    <location>
        <begin position="1"/>
        <end position="20"/>
    </location>
</feature>
<name>A0A8S5R6I3_9CAUD</name>
<sequence>MMLYEASPESIRPSPTSVCSDTQSLSVRRYCA</sequence>
<organism evidence="2">
    <name type="scientific">Myoviridae sp. ctBoB21</name>
    <dbReference type="NCBI Taxonomy" id="2827287"/>
    <lineage>
        <taxon>Viruses</taxon>
        <taxon>Duplodnaviria</taxon>
        <taxon>Heunggongvirae</taxon>
        <taxon>Uroviricota</taxon>
        <taxon>Caudoviricetes</taxon>
    </lineage>
</organism>
<evidence type="ECO:0000256" key="1">
    <source>
        <dbReference type="SAM" id="MobiDB-lite"/>
    </source>
</evidence>
<accession>A0A8S5R6I3</accession>